<evidence type="ECO:0000313" key="2">
    <source>
        <dbReference type="Proteomes" id="UP000029121"/>
    </source>
</evidence>
<dbReference type="EMBL" id="KB870808">
    <property type="protein sequence ID" value="EOA28185.1"/>
    <property type="molecule type" value="Genomic_DNA"/>
</dbReference>
<dbReference type="EMBL" id="KB870808">
    <property type="protein sequence ID" value="EOA28184.1"/>
    <property type="molecule type" value="Genomic_DNA"/>
</dbReference>
<feature type="non-terminal residue" evidence="1">
    <location>
        <position position="1"/>
    </location>
</feature>
<keyword evidence="2" id="KW-1185">Reference proteome</keyword>
<reference evidence="2" key="1">
    <citation type="journal article" date="2013" name="Nat. Genet.">
        <title>The Capsella rubella genome and the genomic consequences of rapid mating system evolution.</title>
        <authorList>
            <person name="Slotte T."/>
            <person name="Hazzouri K.M."/>
            <person name="Agren J.A."/>
            <person name="Koenig D."/>
            <person name="Maumus F."/>
            <person name="Guo Y.L."/>
            <person name="Steige K."/>
            <person name="Platts A.E."/>
            <person name="Escobar J.S."/>
            <person name="Newman L.K."/>
            <person name="Wang W."/>
            <person name="Mandakova T."/>
            <person name="Vello E."/>
            <person name="Smith L.M."/>
            <person name="Henz S.R."/>
            <person name="Steffen J."/>
            <person name="Takuno S."/>
            <person name="Brandvain Y."/>
            <person name="Coop G."/>
            <person name="Andolfatto P."/>
            <person name="Hu T.T."/>
            <person name="Blanchette M."/>
            <person name="Clark R.M."/>
            <person name="Quesneville H."/>
            <person name="Nordborg M."/>
            <person name="Gaut B.S."/>
            <person name="Lysak M.A."/>
            <person name="Jenkins J."/>
            <person name="Grimwood J."/>
            <person name="Chapman J."/>
            <person name="Prochnik S."/>
            <person name="Shu S."/>
            <person name="Rokhsar D."/>
            <person name="Schmutz J."/>
            <person name="Weigel D."/>
            <person name="Wright S.I."/>
        </authorList>
    </citation>
    <scope>NUCLEOTIDE SEQUENCE [LARGE SCALE GENOMIC DNA]</scope>
    <source>
        <strain evidence="2">cv. Monte Gargano</strain>
    </source>
</reference>
<sequence>FVAVTIEDGHLHLRSQLWGHGGHGKESYIQASPSSSCFYVLSFSVVLLSPILSLPASIQEEISTSLSFFDFRPLSWLKSEVYEVLLHVHRTLLTAKTEALNQAMSQD</sequence>
<evidence type="ECO:0000313" key="1">
    <source>
        <dbReference type="EMBL" id="EOA28184.1"/>
    </source>
</evidence>
<dbReference type="AlphaFoldDB" id="R0HEX2"/>
<dbReference type="Proteomes" id="UP000029121">
    <property type="component" value="Unassembled WGS sequence"/>
</dbReference>
<accession>R0HEX2</accession>
<protein>
    <submittedName>
        <fullName evidence="1">Uncharacterized protein</fullName>
    </submittedName>
</protein>
<proteinExistence type="predicted"/>
<organism evidence="1 2">
    <name type="scientific">Capsella rubella</name>
    <dbReference type="NCBI Taxonomy" id="81985"/>
    <lineage>
        <taxon>Eukaryota</taxon>
        <taxon>Viridiplantae</taxon>
        <taxon>Streptophyta</taxon>
        <taxon>Embryophyta</taxon>
        <taxon>Tracheophyta</taxon>
        <taxon>Spermatophyta</taxon>
        <taxon>Magnoliopsida</taxon>
        <taxon>eudicotyledons</taxon>
        <taxon>Gunneridae</taxon>
        <taxon>Pentapetalae</taxon>
        <taxon>rosids</taxon>
        <taxon>malvids</taxon>
        <taxon>Brassicales</taxon>
        <taxon>Brassicaceae</taxon>
        <taxon>Camelineae</taxon>
        <taxon>Capsella</taxon>
    </lineage>
</organism>
<reference evidence="1" key="2">
    <citation type="journal article" date="2013" name="Nat. Genet.">
        <title>Genome sequencing of Capsella rubella.</title>
        <authorList>
            <person name="Schmutz J."/>
            <person name="Prochnik S."/>
            <person name="Nordborg M."/>
            <person name="Weigel D."/>
            <person name="Rokhsar D."/>
            <person name="Wright S."/>
        </authorList>
    </citation>
    <scope>NUCLEOTIDE SEQUENCE</scope>
</reference>
<name>R0HEX2_9BRAS</name>
<gene>
    <name evidence="1" type="ORF">CARUB_v10024376mg</name>
</gene>